<comment type="caution">
    <text evidence="9">The sequence shown here is derived from an EMBL/GenBank/DDBJ whole genome shotgun (WGS) entry which is preliminary data.</text>
</comment>
<dbReference type="Proteomes" id="UP000247523">
    <property type="component" value="Unassembled WGS sequence"/>
</dbReference>
<evidence type="ECO:0000256" key="2">
    <source>
        <dbReference type="ARBA" id="ARBA00022448"/>
    </source>
</evidence>
<evidence type="ECO:0000256" key="4">
    <source>
        <dbReference type="ARBA" id="ARBA00022692"/>
    </source>
</evidence>
<comment type="subcellular location">
    <subcellularLocation>
        <location evidence="1 7">Cell membrane</location>
        <topology evidence="1 7">Multi-pass membrane protein</topology>
    </subcellularLocation>
</comment>
<keyword evidence="4 7" id="KW-0812">Transmembrane</keyword>
<feature type="transmembrane region" description="Helical" evidence="7">
    <location>
        <begin position="91"/>
        <end position="110"/>
    </location>
</feature>
<feature type="transmembrane region" description="Helical" evidence="7">
    <location>
        <begin position="222"/>
        <end position="243"/>
    </location>
</feature>
<dbReference type="GO" id="GO:0005886">
    <property type="term" value="C:plasma membrane"/>
    <property type="evidence" value="ECO:0007669"/>
    <property type="project" value="UniProtKB-SubCell"/>
</dbReference>
<dbReference type="CDD" id="cd06261">
    <property type="entry name" value="TM_PBP2"/>
    <property type="match status" value="1"/>
</dbReference>
<proteinExistence type="inferred from homology"/>
<dbReference type="AlphaFoldDB" id="A0A318ESP5"/>
<comment type="similarity">
    <text evidence="7">Belongs to the binding-protein-dependent transport system permease family.</text>
</comment>
<evidence type="ECO:0000259" key="8">
    <source>
        <dbReference type="PROSITE" id="PS50928"/>
    </source>
</evidence>
<keyword evidence="2 7" id="KW-0813">Transport</keyword>
<dbReference type="InterPro" id="IPR035906">
    <property type="entry name" value="MetI-like_sf"/>
</dbReference>
<feature type="domain" description="ABC transmembrane type-1" evidence="8">
    <location>
        <begin position="85"/>
        <end position="303"/>
    </location>
</feature>
<keyword evidence="5 7" id="KW-1133">Transmembrane helix</keyword>
<dbReference type="PANTHER" id="PTHR30193">
    <property type="entry name" value="ABC TRANSPORTER PERMEASE PROTEIN"/>
    <property type="match status" value="1"/>
</dbReference>
<evidence type="ECO:0000313" key="10">
    <source>
        <dbReference type="Proteomes" id="UP000247523"/>
    </source>
</evidence>
<protein>
    <submittedName>
        <fullName evidence="9">Raffinose/stachyose/melibiose transport system permease protein</fullName>
    </submittedName>
</protein>
<dbReference type="EMBL" id="QICS01000004">
    <property type="protein sequence ID" value="PXV91020.1"/>
    <property type="molecule type" value="Genomic_DNA"/>
</dbReference>
<feature type="transmembrane region" description="Helical" evidence="7">
    <location>
        <begin position="27"/>
        <end position="55"/>
    </location>
</feature>
<feature type="transmembrane region" description="Helical" evidence="7">
    <location>
        <begin position="122"/>
        <end position="146"/>
    </location>
</feature>
<evidence type="ECO:0000256" key="5">
    <source>
        <dbReference type="ARBA" id="ARBA00022989"/>
    </source>
</evidence>
<keyword evidence="6 7" id="KW-0472">Membrane</keyword>
<dbReference type="PANTHER" id="PTHR30193:SF37">
    <property type="entry name" value="INNER MEMBRANE ABC TRANSPORTER PERMEASE PROTEIN YCJO"/>
    <property type="match status" value="1"/>
</dbReference>
<evidence type="ECO:0000256" key="7">
    <source>
        <dbReference type="RuleBase" id="RU363032"/>
    </source>
</evidence>
<dbReference type="SUPFAM" id="SSF161098">
    <property type="entry name" value="MetI-like"/>
    <property type="match status" value="1"/>
</dbReference>
<dbReference type="GO" id="GO:0055085">
    <property type="term" value="P:transmembrane transport"/>
    <property type="evidence" value="ECO:0007669"/>
    <property type="project" value="InterPro"/>
</dbReference>
<dbReference type="InterPro" id="IPR051393">
    <property type="entry name" value="ABC_transporter_permease"/>
</dbReference>
<evidence type="ECO:0000256" key="6">
    <source>
        <dbReference type="ARBA" id="ARBA00023136"/>
    </source>
</evidence>
<dbReference type="PROSITE" id="PS50928">
    <property type="entry name" value="ABC_TM1"/>
    <property type="match status" value="1"/>
</dbReference>
<name>A0A318ESP5_9FIRM</name>
<feature type="transmembrane region" description="Helical" evidence="7">
    <location>
        <begin position="166"/>
        <end position="186"/>
    </location>
</feature>
<dbReference type="Pfam" id="PF00528">
    <property type="entry name" value="BPD_transp_1"/>
    <property type="match status" value="1"/>
</dbReference>
<evidence type="ECO:0000313" key="9">
    <source>
        <dbReference type="EMBL" id="PXV91020.1"/>
    </source>
</evidence>
<dbReference type="Gene3D" id="1.10.3720.10">
    <property type="entry name" value="MetI-like"/>
    <property type="match status" value="1"/>
</dbReference>
<accession>A0A318ESP5</accession>
<keyword evidence="3" id="KW-1003">Cell membrane</keyword>
<organism evidence="9 10">
    <name type="scientific">Lachnotalea glycerini</name>
    <dbReference type="NCBI Taxonomy" id="1763509"/>
    <lineage>
        <taxon>Bacteria</taxon>
        <taxon>Bacillati</taxon>
        <taxon>Bacillota</taxon>
        <taxon>Clostridia</taxon>
        <taxon>Lachnospirales</taxon>
        <taxon>Lachnospiraceae</taxon>
        <taxon>Lachnotalea</taxon>
    </lineage>
</organism>
<evidence type="ECO:0000256" key="1">
    <source>
        <dbReference type="ARBA" id="ARBA00004651"/>
    </source>
</evidence>
<dbReference type="InterPro" id="IPR000515">
    <property type="entry name" value="MetI-like"/>
</dbReference>
<gene>
    <name evidence="9" type="ORF">C8E03_10427</name>
</gene>
<reference evidence="9 10" key="1">
    <citation type="submission" date="2018-05" db="EMBL/GenBank/DDBJ databases">
        <title>Genomic Encyclopedia of Type Strains, Phase IV (KMG-IV): sequencing the most valuable type-strain genomes for metagenomic binning, comparative biology and taxonomic classification.</title>
        <authorList>
            <person name="Goeker M."/>
        </authorList>
    </citation>
    <scope>NUCLEOTIDE SEQUENCE [LARGE SCALE GENOMIC DNA]</scope>
    <source>
        <strain evidence="9 10">DSM 28816</strain>
    </source>
</reference>
<feature type="transmembrane region" description="Helical" evidence="7">
    <location>
        <begin position="282"/>
        <end position="304"/>
    </location>
</feature>
<evidence type="ECO:0000256" key="3">
    <source>
        <dbReference type="ARBA" id="ARBA00022475"/>
    </source>
</evidence>
<sequence>MNPKWSFTRKGEIMKESKGKKLKKDKFTVFLMLAPALFLLIVVSIYPFCWIFQYITFDYNGFTKYFVGFDNIKRVFYDTLYWQSVLHTFEYAFWKLIVIMPLSLITAVMLNQKLKASSLFRGIFFLPTVISSAVYCLIFYFIFAAYNGVLNGFLKYFGIINAPIDWLGGSSTAMISVVIVAIWGGFGNYMILFSSGLTSISEDVYESAKIDGANGFQTFFKITLPLIGPVLKVVLMLAITTALKDYQSIMVLTGGGPNNRTQVMFLYIYQLCFGNGASNLQIGYGAVLSIVSAFIVGVITLIYLKVSKKLDDVY</sequence>